<dbReference type="AlphaFoldDB" id="A0A1H6U6T6"/>
<dbReference type="OrthoDB" id="9771372at2"/>
<dbReference type="Pfam" id="PF06506">
    <property type="entry name" value="PrpR_N"/>
    <property type="match status" value="1"/>
</dbReference>
<dbReference type="PANTHER" id="PTHR32071">
    <property type="entry name" value="TRANSCRIPTIONAL REGULATORY PROTEIN"/>
    <property type="match status" value="1"/>
</dbReference>
<keyword evidence="1" id="KW-0547">Nucleotide-binding</keyword>
<gene>
    <name evidence="6" type="ORF">SAMN04488127_0694</name>
</gene>
<keyword evidence="3" id="KW-0805">Transcription regulation</keyword>
<dbReference type="InterPro" id="IPR002078">
    <property type="entry name" value="Sigma_54_int"/>
</dbReference>
<dbReference type="InterPro" id="IPR009057">
    <property type="entry name" value="Homeodomain-like_sf"/>
</dbReference>
<dbReference type="GO" id="GO:0043565">
    <property type="term" value="F:sequence-specific DNA binding"/>
    <property type="evidence" value="ECO:0007669"/>
    <property type="project" value="InterPro"/>
</dbReference>
<dbReference type="Pfam" id="PF02954">
    <property type="entry name" value="HTH_8"/>
    <property type="match status" value="1"/>
</dbReference>
<evidence type="ECO:0000313" key="7">
    <source>
        <dbReference type="Proteomes" id="UP000199200"/>
    </source>
</evidence>
<dbReference type="InterPro" id="IPR010524">
    <property type="entry name" value="Sig_transdc_resp-reg_PrpR_N"/>
</dbReference>
<dbReference type="PROSITE" id="PS50045">
    <property type="entry name" value="SIGMA54_INTERACT_4"/>
    <property type="match status" value="1"/>
</dbReference>
<dbReference type="Gene3D" id="1.10.8.60">
    <property type="match status" value="1"/>
</dbReference>
<keyword evidence="7" id="KW-1185">Reference proteome</keyword>
<dbReference type="InterPro" id="IPR058031">
    <property type="entry name" value="AAA_lid_NorR"/>
</dbReference>
<dbReference type="GO" id="GO:0005524">
    <property type="term" value="F:ATP binding"/>
    <property type="evidence" value="ECO:0007669"/>
    <property type="project" value="UniProtKB-KW"/>
</dbReference>
<proteinExistence type="predicted"/>
<dbReference type="Gene3D" id="1.10.10.60">
    <property type="entry name" value="Homeodomain-like"/>
    <property type="match status" value="1"/>
</dbReference>
<dbReference type="GO" id="GO:0006355">
    <property type="term" value="P:regulation of DNA-templated transcription"/>
    <property type="evidence" value="ECO:0007669"/>
    <property type="project" value="InterPro"/>
</dbReference>
<sequence length="553" mass="59945">MNIKSYWITPYPAMKTVIQSHLNSMPEMNVEIREGNLGDALSALKEAEVAGADVIVSRGGTAKLLKSQTSIPVIDIHISGYDVLRAVTVAEGYPGKKAIVGFSSITGGARIIVDLLGLDIEVHTLEHESEVAELISRLKEQGTRLVMGDVVTVNTSTTLGLESILIQSGAESIMDAYERAKNVHGLLSGMKRELAMLQSALADQADGVVLLDEKGKQIWSVGQVPDSAFGEGHPFGTWTSSKTVRMTETESGHMKVTSKPIQSQVGSGTLLLFERLNPNPTQADYRIVAHPPVIVAESIAMQQVMAEIDEQIGKGLWLLHGERGTGRSALAAHIHHLRQQGEGLLMTVPAGEAVIPHHLDRDIRTVYLTGLETLTAEEHALLAGRADEWLGSGLTVILAAGPGFRFRSVYGGAVCLNLPPLRERKEDIRALAAWHVSRIHQDEGSPVVRIGEDAAERLASYPWPGNGIELTDVIQKAVRQAEGAVLSSAGVESWISPQSESQNIPPANVMAGTLEEIERNIIEQVLREEEGNQTKAAKRLGINRTTLWRKLRL</sequence>
<accession>A0A1H6U6T6</accession>
<protein>
    <submittedName>
        <fullName evidence="6">Regulatory protein, Fis family</fullName>
    </submittedName>
</protein>
<evidence type="ECO:0000256" key="2">
    <source>
        <dbReference type="ARBA" id="ARBA00022840"/>
    </source>
</evidence>
<dbReference type="Proteomes" id="UP000199200">
    <property type="component" value="Unassembled WGS sequence"/>
</dbReference>
<evidence type="ECO:0000313" key="6">
    <source>
        <dbReference type="EMBL" id="SEI88053.1"/>
    </source>
</evidence>
<dbReference type="SUPFAM" id="SSF159800">
    <property type="entry name" value="PrpR receptor domain-like"/>
    <property type="match status" value="1"/>
</dbReference>
<organism evidence="6 7">
    <name type="scientific">Bhargavaea ginsengi</name>
    <dbReference type="NCBI Taxonomy" id="426757"/>
    <lineage>
        <taxon>Bacteria</taxon>
        <taxon>Bacillati</taxon>
        <taxon>Bacillota</taxon>
        <taxon>Bacilli</taxon>
        <taxon>Bacillales</taxon>
        <taxon>Caryophanaceae</taxon>
        <taxon>Bhargavaea</taxon>
    </lineage>
</organism>
<evidence type="ECO:0000256" key="1">
    <source>
        <dbReference type="ARBA" id="ARBA00022741"/>
    </source>
</evidence>
<dbReference type="Pfam" id="PF25601">
    <property type="entry name" value="AAA_lid_14"/>
    <property type="match status" value="1"/>
</dbReference>
<dbReference type="EMBL" id="FNZF01000001">
    <property type="protein sequence ID" value="SEI88053.1"/>
    <property type="molecule type" value="Genomic_DNA"/>
</dbReference>
<dbReference type="SUPFAM" id="SSF52540">
    <property type="entry name" value="P-loop containing nucleoside triphosphate hydrolases"/>
    <property type="match status" value="1"/>
</dbReference>
<evidence type="ECO:0000256" key="4">
    <source>
        <dbReference type="ARBA" id="ARBA00023163"/>
    </source>
</evidence>
<evidence type="ECO:0000256" key="3">
    <source>
        <dbReference type="ARBA" id="ARBA00023015"/>
    </source>
</evidence>
<dbReference type="Gene3D" id="3.40.50.2300">
    <property type="match status" value="1"/>
</dbReference>
<dbReference type="SUPFAM" id="SSF46689">
    <property type="entry name" value="Homeodomain-like"/>
    <property type="match status" value="1"/>
</dbReference>
<dbReference type="GO" id="GO:0000156">
    <property type="term" value="F:phosphorelay response regulator activity"/>
    <property type="evidence" value="ECO:0007669"/>
    <property type="project" value="InterPro"/>
</dbReference>
<dbReference type="InterPro" id="IPR027417">
    <property type="entry name" value="P-loop_NTPase"/>
</dbReference>
<keyword evidence="4" id="KW-0804">Transcription</keyword>
<dbReference type="Gene3D" id="3.40.50.10660">
    <property type="entry name" value="PrpR receptor domain-like"/>
    <property type="match status" value="1"/>
</dbReference>
<reference evidence="7" key="1">
    <citation type="submission" date="2016-10" db="EMBL/GenBank/DDBJ databases">
        <authorList>
            <person name="Varghese N."/>
            <person name="Submissions S."/>
        </authorList>
    </citation>
    <scope>NUCLEOTIDE SEQUENCE [LARGE SCALE GENOMIC DNA]</scope>
    <source>
        <strain evidence="7">CGMCC 1.6763</strain>
    </source>
</reference>
<evidence type="ECO:0000259" key="5">
    <source>
        <dbReference type="PROSITE" id="PS50045"/>
    </source>
</evidence>
<name>A0A1H6U6T6_9BACL</name>
<dbReference type="InterPro" id="IPR002197">
    <property type="entry name" value="HTH_Fis"/>
</dbReference>
<dbReference type="STRING" id="426757.SAMN04488127_0694"/>
<dbReference type="PRINTS" id="PR01590">
    <property type="entry name" value="HTHFIS"/>
</dbReference>
<feature type="domain" description="Sigma-54 factor interaction" evidence="5">
    <location>
        <begin position="416"/>
        <end position="479"/>
    </location>
</feature>
<keyword evidence="2" id="KW-0067">ATP-binding</keyword>